<name>A0AAW0WY21_CHEQU</name>
<sequence length="541" mass="60274">MTNASQSSRSTLSELCQELEALRLNVSLSPQCDTPSQDIISASSKFLASSRPKENKPGTNPKEVMKAVVEQEAAAQQMSYIIKSVDVATHRLAEIMADLAKDLQSNSVANLSMTRTVRTKLKPEILCLKNVVSKCCTNEEKKNIDFGFIHILLATKVTESVQQNLMPSDICVLAETMKIFVSRLNFLQLNSSDEEDTTKPVIINEEKHSNAEHCTCVLQCLDKALNMVYNNCATDVNITNKENMKLSLMRLGECTCSWNAPANVARSDDFRSTPISNTKYTKAFKFLHQTIFNESKNDVKKISQYEDCVKKLVFSEDEEEEVLTATLNVKDGVNVFQNVIKNVKKEDNEVEGETFSTDVEEILEKDGDSDSYATAASSVEDVMATPDEGVEVYINGLEASKVDADVLAAIGEGEVDEMKYPYVSQWYHLISSYSKVQRDSWPSPYCSRIHHSSAANTAPSKLLHHNTPLRHCNSWIPSSTSRVLFSKGFDQGLVLMRTDNFEVYLSPCITKGIVGTYSIVSACILVSCFYCKECQCVVLIF</sequence>
<dbReference type="Proteomes" id="UP001445076">
    <property type="component" value="Unassembled WGS sequence"/>
</dbReference>
<protein>
    <submittedName>
        <fullName evidence="1">Uncharacterized protein</fullName>
    </submittedName>
</protein>
<evidence type="ECO:0000313" key="1">
    <source>
        <dbReference type="EMBL" id="KAK8732355.1"/>
    </source>
</evidence>
<keyword evidence="2" id="KW-1185">Reference proteome</keyword>
<reference evidence="1 2" key="1">
    <citation type="journal article" date="2024" name="BMC Genomics">
        <title>Genome assembly of redclaw crayfish (Cherax quadricarinatus) provides insights into its immune adaptation and hypoxia tolerance.</title>
        <authorList>
            <person name="Liu Z."/>
            <person name="Zheng J."/>
            <person name="Li H."/>
            <person name="Fang K."/>
            <person name="Wang S."/>
            <person name="He J."/>
            <person name="Zhou D."/>
            <person name="Weng S."/>
            <person name="Chi M."/>
            <person name="Gu Z."/>
            <person name="He J."/>
            <person name="Li F."/>
            <person name="Wang M."/>
        </authorList>
    </citation>
    <scope>NUCLEOTIDE SEQUENCE [LARGE SCALE GENOMIC DNA]</scope>
    <source>
        <strain evidence="1">ZL_2023a</strain>
    </source>
</reference>
<accession>A0AAW0WY21</accession>
<comment type="caution">
    <text evidence="1">The sequence shown here is derived from an EMBL/GenBank/DDBJ whole genome shotgun (WGS) entry which is preliminary data.</text>
</comment>
<proteinExistence type="predicted"/>
<gene>
    <name evidence="1" type="ORF">OTU49_007049</name>
</gene>
<organism evidence="1 2">
    <name type="scientific">Cherax quadricarinatus</name>
    <name type="common">Australian red claw crayfish</name>
    <dbReference type="NCBI Taxonomy" id="27406"/>
    <lineage>
        <taxon>Eukaryota</taxon>
        <taxon>Metazoa</taxon>
        <taxon>Ecdysozoa</taxon>
        <taxon>Arthropoda</taxon>
        <taxon>Crustacea</taxon>
        <taxon>Multicrustacea</taxon>
        <taxon>Malacostraca</taxon>
        <taxon>Eumalacostraca</taxon>
        <taxon>Eucarida</taxon>
        <taxon>Decapoda</taxon>
        <taxon>Pleocyemata</taxon>
        <taxon>Astacidea</taxon>
        <taxon>Parastacoidea</taxon>
        <taxon>Parastacidae</taxon>
        <taxon>Cherax</taxon>
    </lineage>
</organism>
<dbReference type="AlphaFoldDB" id="A0AAW0WY21"/>
<evidence type="ECO:0000313" key="2">
    <source>
        <dbReference type="Proteomes" id="UP001445076"/>
    </source>
</evidence>
<dbReference type="EMBL" id="JARKIK010000057">
    <property type="protein sequence ID" value="KAK8732355.1"/>
    <property type="molecule type" value="Genomic_DNA"/>
</dbReference>